<evidence type="ECO:0000313" key="2">
    <source>
        <dbReference type="EMBL" id="OQE09354.1"/>
    </source>
</evidence>
<reference evidence="3" key="1">
    <citation type="journal article" date="2017" name="Nat. Microbiol.">
        <title>Global analysis of biosynthetic gene clusters reveals vast potential of secondary metabolite production in Penicillium species.</title>
        <authorList>
            <person name="Nielsen J.C."/>
            <person name="Grijseels S."/>
            <person name="Prigent S."/>
            <person name="Ji B."/>
            <person name="Dainat J."/>
            <person name="Nielsen K.F."/>
            <person name="Frisvad J.C."/>
            <person name="Workman M."/>
            <person name="Nielsen J."/>
        </authorList>
    </citation>
    <scope>NUCLEOTIDE SEQUENCE [LARGE SCALE GENOMIC DNA]</scope>
    <source>
        <strain evidence="3">IBT 29486</strain>
    </source>
</reference>
<gene>
    <name evidence="2" type="ORF">PENVUL_c006G02239</name>
</gene>
<organism evidence="2 3">
    <name type="scientific">Penicillium vulpinum</name>
    <dbReference type="NCBI Taxonomy" id="29845"/>
    <lineage>
        <taxon>Eukaryota</taxon>
        <taxon>Fungi</taxon>
        <taxon>Dikarya</taxon>
        <taxon>Ascomycota</taxon>
        <taxon>Pezizomycotina</taxon>
        <taxon>Eurotiomycetes</taxon>
        <taxon>Eurotiomycetidae</taxon>
        <taxon>Eurotiales</taxon>
        <taxon>Aspergillaceae</taxon>
        <taxon>Penicillium</taxon>
    </lineage>
</organism>
<accession>A0A1V6S6J1</accession>
<feature type="compositionally biased region" description="Basic and acidic residues" evidence="1">
    <location>
        <begin position="127"/>
        <end position="148"/>
    </location>
</feature>
<keyword evidence="3" id="KW-1185">Reference proteome</keyword>
<comment type="caution">
    <text evidence="2">The sequence shown here is derived from an EMBL/GenBank/DDBJ whole genome shotgun (WGS) entry which is preliminary data.</text>
</comment>
<evidence type="ECO:0000313" key="3">
    <source>
        <dbReference type="Proteomes" id="UP000191518"/>
    </source>
</evidence>
<dbReference type="Proteomes" id="UP000191518">
    <property type="component" value="Unassembled WGS sequence"/>
</dbReference>
<dbReference type="AlphaFoldDB" id="A0A1V6S6J1"/>
<dbReference type="EMBL" id="MDYP01000006">
    <property type="protein sequence ID" value="OQE09354.1"/>
    <property type="molecule type" value="Genomic_DNA"/>
</dbReference>
<evidence type="ECO:0000256" key="1">
    <source>
        <dbReference type="SAM" id="MobiDB-lite"/>
    </source>
</evidence>
<protein>
    <submittedName>
        <fullName evidence="2">Uncharacterized protein</fullName>
    </submittedName>
</protein>
<feature type="region of interest" description="Disordered" evidence="1">
    <location>
        <begin position="1"/>
        <end position="26"/>
    </location>
</feature>
<feature type="region of interest" description="Disordered" evidence="1">
    <location>
        <begin position="122"/>
        <end position="148"/>
    </location>
</feature>
<sequence length="148" mass="16117">MASAGLPRNGGSSLNKLGNSHERDPAKGEACHFCKNGSHHNLEFPLGILFGLRNGPVTFWRRAAAEEAQLRVQNPYPQPGDAPVYRPQMPLVPRALRWMNSALPLLVPDAANNIPIIDSTTSGVSTEKTRVKSEDLNRANDSTKHIAT</sequence>
<name>A0A1V6S6J1_9EURO</name>
<proteinExistence type="predicted"/>